<dbReference type="InterPro" id="IPR009061">
    <property type="entry name" value="DNA-bd_dom_put_sf"/>
</dbReference>
<dbReference type="RefSeq" id="WP_124708290.1">
    <property type="nucleotide sequence ID" value="NZ_CP033972.1"/>
</dbReference>
<dbReference type="OrthoDB" id="5181913at2"/>
<proteinExistence type="predicted"/>
<feature type="compositionally biased region" description="Basic and acidic residues" evidence="1">
    <location>
        <begin position="69"/>
        <end position="78"/>
    </location>
</feature>
<dbReference type="AlphaFoldDB" id="A0A3G8JM39"/>
<evidence type="ECO:0000313" key="2">
    <source>
        <dbReference type="EMBL" id="AZG45652.1"/>
    </source>
</evidence>
<dbReference type="EMBL" id="CP033972">
    <property type="protein sequence ID" value="AZG45652.1"/>
    <property type="molecule type" value="Genomic_DNA"/>
</dbReference>
<name>A0A3G8JM39_9ACTN</name>
<organism evidence="2 3">
    <name type="scientific">Gordonia insulae</name>
    <dbReference type="NCBI Taxonomy" id="2420509"/>
    <lineage>
        <taxon>Bacteria</taxon>
        <taxon>Bacillati</taxon>
        <taxon>Actinomycetota</taxon>
        <taxon>Actinomycetes</taxon>
        <taxon>Mycobacteriales</taxon>
        <taxon>Gordoniaceae</taxon>
        <taxon>Gordonia</taxon>
    </lineage>
</organism>
<evidence type="ECO:0008006" key="4">
    <source>
        <dbReference type="Google" id="ProtNLM"/>
    </source>
</evidence>
<evidence type="ECO:0000256" key="1">
    <source>
        <dbReference type="SAM" id="MobiDB-lite"/>
    </source>
</evidence>
<gene>
    <name evidence="2" type="ORF">D7316_02252</name>
</gene>
<protein>
    <recommendedName>
        <fullName evidence="4">HTH merR-type domain-containing protein</fullName>
    </recommendedName>
</protein>
<dbReference type="KEGG" id="gom:D7316_02252"/>
<accession>A0A3G8JM39</accession>
<sequence>MIQPGDDFVTLERACSLTERNRRTIARWVREGKVSTRIDDDGHKRYRHADLLNAKQQSERARRKGLKNVPEETTEKVDPRRQLADLVRETPEIILTLRLAAVSEKNRNKVPSGTDTRGHSLVPMNLTMIEQADKEFGYLVGWGIRTGMDADGSAYRVNGEIRGTDTKGSVDVLRRSVIHVLASHYDDEQVQARLNQLTEIRLQSLRLLASMT</sequence>
<dbReference type="Proteomes" id="UP000271469">
    <property type="component" value="Chromosome"/>
</dbReference>
<feature type="region of interest" description="Disordered" evidence="1">
    <location>
        <begin position="55"/>
        <end position="78"/>
    </location>
</feature>
<evidence type="ECO:0000313" key="3">
    <source>
        <dbReference type="Proteomes" id="UP000271469"/>
    </source>
</evidence>
<reference evidence="2 3" key="1">
    <citation type="submission" date="2018-11" db="EMBL/GenBank/DDBJ databases">
        <title>Gordonia insulae sp. nov., isolated from an island soil.</title>
        <authorList>
            <person name="Kim Y.S."/>
            <person name="Kim S.B."/>
        </authorList>
    </citation>
    <scope>NUCLEOTIDE SEQUENCE [LARGE SCALE GENOMIC DNA]</scope>
    <source>
        <strain evidence="2 3">MMS17-SY073</strain>
    </source>
</reference>
<keyword evidence="3" id="KW-1185">Reference proteome</keyword>
<dbReference type="SUPFAM" id="SSF46955">
    <property type="entry name" value="Putative DNA-binding domain"/>
    <property type="match status" value="1"/>
</dbReference>